<protein>
    <submittedName>
        <fullName evidence="1">Uncharacterized protein</fullName>
    </submittedName>
</protein>
<evidence type="ECO:0000313" key="1">
    <source>
        <dbReference type="EnsemblMetazoa" id="Aqu2.1.34287_001"/>
    </source>
</evidence>
<organism evidence="1">
    <name type="scientific">Amphimedon queenslandica</name>
    <name type="common">Sponge</name>
    <dbReference type="NCBI Taxonomy" id="400682"/>
    <lineage>
        <taxon>Eukaryota</taxon>
        <taxon>Metazoa</taxon>
        <taxon>Porifera</taxon>
        <taxon>Demospongiae</taxon>
        <taxon>Heteroscleromorpha</taxon>
        <taxon>Haplosclerida</taxon>
        <taxon>Niphatidae</taxon>
        <taxon>Amphimedon</taxon>
    </lineage>
</organism>
<proteinExistence type="predicted"/>
<sequence length="150" mass="17312">GNSIYSPNLYACYYNHFERPSVDTVVQMYNTMFKNIFPGDVASKANYIGLCMPNKTHEIYPGGSIHVPINVIDMNGSLTYEILTVIPVEKRNFLKKLNWWFLDYQGSFIIKGKKKCNTVNLTIHTTDVTTLNNESILLFGIFHNRKRLLR</sequence>
<dbReference type="AlphaFoldDB" id="A0A1X7V405"/>
<dbReference type="InParanoid" id="A0A1X7V405"/>
<accession>A0A1X7V405</accession>
<dbReference type="EnsemblMetazoa" id="Aqu2.1.34287_001">
    <property type="protein sequence ID" value="Aqu2.1.34287_001"/>
    <property type="gene ID" value="Aqu2.1.34287"/>
</dbReference>
<name>A0A1X7V405_AMPQE</name>
<reference evidence="1" key="1">
    <citation type="submission" date="2017-05" db="UniProtKB">
        <authorList>
            <consortium name="EnsemblMetazoa"/>
        </authorList>
    </citation>
    <scope>IDENTIFICATION</scope>
</reference>